<comment type="caution">
    <text evidence="1">The sequence shown here is derived from an EMBL/GenBank/DDBJ whole genome shotgun (WGS) entry which is preliminary data.</text>
</comment>
<proteinExistence type="predicted"/>
<keyword evidence="2" id="KW-1185">Reference proteome</keyword>
<sequence>MQSISKQMLTFFKQTLTIVQIQSLGEKSGAFKKNNAIELMARFMSDTTQ</sequence>
<dbReference type="EMBL" id="BMQV01000007">
    <property type="protein sequence ID" value="GGP45642.1"/>
    <property type="molecule type" value="Genomic_DNA"/>
</dbReference>
<reference evidence="2" key="1">
    <citation type="journal article" date="2019" name="Int. J. Syst. Evol. Microbiol.">
        <title>The Global Catalogue of Microorganisms (GCM) 10K type strain sequencing project: providing services to taxonomists for standard genome sequencing and annotation.</title>
        <authorList>
            <consortium name="The Broad Institute Genomics Platform"/>
            <consortium name="The Broad Institute Genome Sequencing Center for Infectious Disease"/>
            <person name="Wu L."/>
            <person name="Ma J."/>
        </authorList>
    </citation>
    <scope>NUCLEOTIDE SEQUENCE [LARGE SCALE GENOMIC DNA]</scope>
    <source>
        <strain evidence="2">JCM 32304</strain>
    </source>
</reference>
<evidence type="ECO:0000313" key="2">
    <source>
        <dbReference type="Proteomes" id="UP000654367"/>
    </source>
</evidence>
<dbReference type="Proteomes" id="UP000654367">
    <property type="component" value="Unassembled WGS sequence"/>
</dbReference>
<gene>
    <name evidence="1" type="ORF">GCM10009409_10350</name>
</gene>
<accession>A0ABQ2Q5A5</accession>
<protein>
    <submittedName>
        <fullName evidence="1">Uncharacterized protein</fullName>
    </submittedName>
</protein>
<organism evidence="1 2">
    <name type="scientific">Shewanella saliphila</name>
    <dbReference type="NCBI Taxonomy" id="2282698"/>
    <lineage>
        <taxon>Bacteria</taxon>
        <taxon>Pseudomonadati</taxon>
        <taxon>Pseudomonadota</taxon>
        <taxon>Gammaproteobacteria</taxon>
        <taxon>Alteromonadales</taxon>
        <taxon>Shewanellaceae</taxon>
        <taxon>Shewanella</taxon>
    </lineage>
</organism>
<name>A0ABQ2Q5A5_9GAMM</name>
<evidence type="ECO:0000313" key="1">
    <source>
        <dbReference type="EMBL" id="GGP45642.1"/>
    </source>
</evidence>